<dbReference type="SUPFAM" id="SSF50978">
    <property type="entry name" value="WD40 repeat-like"/>
    <property type="match status" value="1"/>
</dbReference>
<evidence type="ECO:0000256" key="15">
    <source>
        <dbReference type="PROSITE-ProRule" id="PRU00221"/>
    </source>
</evidence>
<dbReference type="HOGENOM" id="CLU_003033_2_0_1"/>
<evidence type="ECO:0000256" key="2">
    <source>
        <dbReference type="ARBA" id="ARBA00004397"/>
    </source>
</evidence>
<evidence type="ECO:0000259" key="17">
    <source>
        <dbReference type="Pfam" id="PF07304"/>
    </source>
</evidence>
<evidence type="ECO:0000256" key="9">
    <source>
        <dbReference type="ARBA" id="ARBA00022824"/>
    </source>
</evidence>
<keyword evidence="8" id="KW-0677">Repeat</keyword>
<feature type="repeat" description="WD" evidence="15">
    <location>
        <begin position="293"/>
        <end position="335"/>
    </location>
</feature>
<keyword evidence="20" id="KW-1185">Reference proteome</keyword>
<feature type="compositionally biased region" description="Low complexity" evidence="16">
    <location>
        <begin position="1042"/>
        <end position="1051"/>
    </location>
</feature>
<dbReference type="GO" id="GO:0005789">
    <property type="term" value="C:endoplasmic reticulum membrane"/>
    <property type="evidence" value="ECO:0007669"/>
    <property type="project" value="UniProtKB-SubCell"/>
</dbReference>
<dbReference type="SMART" id="SM00320">
    <property type="entry name" value="WD40"/>
    <property type="match status" value="6"/>
</dbReference>
<dbReference type="eggNOG" id="KOG0307">
    <property type="taxonomic scope" value="Eukaryota"/>
</dbReference>
<feature type="domain" description="Sec16 Sec23-binding" evidence="18">
    <location>
        <begin position="555"/>
        <end position="680"/>
    </location>
</feature>
<dbReference type="InterPro" id="IPR001680">
    <property type="entry name" value="WD40_rpt"/>
</dbReference>
<keyword evidence="12" id="KW-0472">Membrane</keyword>
<dbReference type="GO" id="GO:0070971">
    <property type="term" value="C:endoplasmic reticulum exit site"/>
    <property type="evidence" value="ECO:0007669"/>
    <property type="project" value="TreeGrafter"/>
</dbReference>
<feature type="region of interest" description="Disordered" evidence="16">
    <location>
        <begin position="773"/>
        <end position="816"/>
    </location>
</feature>
<feature type="compositionally biased region" description="Polar residues" evidence="16">
    <location>
        <begin position="798"/>
        <end position="810"/>
    </location>
</feature>
<keyword evidence="7 15" id="KW-0853">WD repeat</keyword>
<dbReference type="Gene3D" id="6.10.140.1600">
    <property type="match status" value="1"/>
</dbReference>
<evidence type="ECO:0000256" key="10">
    <source>
        <dbReference type="ARBA" id="ARBA00022892"/>
    </source>
</evidence>
<evidence type="ECO:0000256" key="8">
    <source>
        <dbReference type="ARBA" id="ARBA00022737"/>
    </source>
</evidence>
<proteinExistence type="inferred from homology"/>
<dbReference type="AlphaFoldDB" id="G8BNB0"/>
<keyword evidence="11" id="KW-0653">Protein transport</keyword>
<name>G8BNB0_TETPH</name>
<dbReference type="KEGG" id="tpf:TPHA_0A03100"/>
<dbReference type="RefSeq" id="XP_003683822.1">
    <property type="nucleotide sequence ID" value="XM_003683774.1"/>
</dbReference>
<evidence type="ECO:0000256" key="3">
    <source>
        <dbReference type="ARBA" id="ARBA00009358"/>
    </source>
</evidence>
<dbReference type="InterPro" id="IPR021614">
    <property type="entry name" value="Sec31"/>
</dbReference>
<comment type="similarity">
    <text evidence="3">Belongs to the WD repeat SEC31 family.</text>
</comment>
<organism evidence="19 20">
    <name type="scientific">Tetrapisispora phaffii (strain ATCC 24235 / CBS 4417 / NBRC 1672 / NRRL Y-8282 / UCD 70-5)</name>
    <name type="common">Yeast</name>
    <name type="synonym">Fabospora phaffii</name>
    <dbReference type="NCBI Taxonomy" id="1071381"/>
    <lineage>
        <taxon>Eukaryota</taxon>
        <taxon>Fungi</taxon>
        <taxon>Dikarya</taxon>
        <taxon>Ascomycota</taxon>
        <taxon>Saccharomycotina</taxon>
        <taxon>Saccharomycetes</taxon>
        <taxon>Saccharomycetales</taxon>
        <taxon>Saccharomycetaceae</taxon>
        <taxon>Tetrapisispora</taxon>
    </lineage>
</organism>
<dbReference type="OrthoDB" id="542917at2759"/>
<feature type="compositionally biased region" description="Low complexity" evidence="16">
    <location>
        <begin position="781"/>
        <end position="797"/>
    </location>
</feature>
<dbReference type="Pfam" id="PF11549">
    <property type="entry name" value="Sec31"/>
    <property type="match status" value="1"/>
</dbReference>
<dbReference type="GO" id="GO:0005198">
    <property type="term" value="F:structural molecule activity"/>
    <property type="evidence" value="ECO:0007669"/>
    <property type="project" value="TreeGrafter"/>
</dbReference>
<evidence type="ECO:0000256" key="5">
    <source>
        <dbReference type="ARBA" id="ARBA00021236"/>
    </source>
</evidence>
<dbReference type="PANTHER" id="PTHR13923">
    <property type="entry name" value="SEC31-RELATED PROTEIN"/>
    <property type="match status" value="1"/>
</dbReference>
<evidence type="ECO:0000313" key="19">
    <source>
        <dbReference type="EMBL" id="CCE61388.1"/>
    </source>
</evidence>
<evidence type="ECO:0000256" key="4">
    <source>
        <dbReference type="ARBA" id="ARBA00013507"/>
    </source>
</evidence>
<dbReference type="GO" id="GO:0015031">
    <property type="term" value="P:protein transport"/>
    <property type="evidence" value="ECO:0007669"/>
    <property type="project" value="UniProtKB-KW"/>
</dbReference>
<dbReference type="GO" id="GO:0007029">
    <property type="term" value="P:endoplasmic reticulum organization"/>
    <property type="evidence" value="ECO:0007669"/>
    <property type="project" value="TreeGrafter"/>
</dbReference>
<dbReference type="InterPro" id="IPR036322">
    <property type="entry name" value="WD40_repeat_dom_sf"/>
</dbReference>
<feature type="domain" description="SRA1/Sec31" evidence="17">
    <location>
        <begin position="1131"/>
        <end position="1260"/>
    </location>
</feature>
<feature type="compositionally biased region" description="Pro residues" evidence="16">
    <location>
        <begin position="1052"/>
        <end position="1065"/>
    </location>
</feature>
<dbReference type="Pfam" id="PF07304">
    <property type="entry name" value="SRA1"/>
    <property type="match status" value="1"/>
</dbReference>
<evidence type="ECO:0000256" key="16">
    <source>
        <dbReference type="SAM" id="MobiDB-lite"/>
    </source>
</evidence>
<reference evidence="19 20" key="1">
    <citation type="journal article" date="2011" name="Proc. Natl. Acad. Sci. U.S.A.">
        <title>Evolutionary erosion of yeast sex chromosomes by mating-type switching accidents.</title>
        <authorList>
            <person name="Gordon J.L."/>
            <person name="Armisen D."/>
            <person name="Proux-Wera E."/>
            <person name="Oheigeartaigh S.S."/>
            <person name="Byrne K.P."/>
            <person name="Wolfe K.H."/>
        </authorList>
    </citation>
    <scope>NUCLEOTIDE SEQUENCE [LARGE SCALE GENOMIC DNA]</scope>
    <source>
        <strain evidence="20">ATCC 24235 / CBS 4417 / NBRC 1672 / NRRL Y-8282 / UCD 70-5</strain>
    </source>
</reference>
<sequence>MVQVIEYPVTATFAWSKHKLPYLVSGTYSNAIDPNFSSESKLELWSINQINNKEPIFSLNSDSKFNDLDWSGDNVTIAGALDNGSIEIFKFNQENDSIQSNELIKNNRHTGPIRSITFNPRQDNLLLSGGEGIINSSNSAKTLPTINNIQNTTSEIFIYDLNDVDNPETLPMSPNMTMNRFETISSLAWNKSLSHVFSAAGNTSAVSIFDLKAKKEVINLNYINPTTGMKEIFSVVEWHPKNSTRIATATSNNISNPLNATANAGDSIYIWDLRNSNAPLQILSPQQFENNTIVGHTDGIQSLDWCAQDETFLLSSGRDNSIMLWNPDSGLPLTKYPKRNNWCFKSKFAPNFPEIFASASLDGKIEVQTLQNIPTISDEEENNSKQQESETDFWNNVSTEKVVEKATVFNFQAPSWYNNIIEPAATWSFGGKLVSISKDGKSININKPNLPGYFQDNKNLEEALQNKDFSSIINQRLIKPINESNEEDWNFIEKLNLDGKDDYLNEAFAFEDAEEESTELKNNDENDDFFVNLENSFEPTGKFALKEASDQVICRNLITGDIKKAVARSLEKDYLMEALVIALSSDDESLKTNVKNAYFARHGGKTPLSRFLFSISSSNSADLVDNLKLSQWKYAVKSVYRFYSNKIEERNQLLKRLGDRLLESGNRQDALTLYLAADSIDDVAAIWLKEFSSNESKIKEVKGSYYEAHTECLTEFVERFSALSKFVGSDSQISNEDLISKFLEFVALSTAAGNFDLAYKFLETLPGDNEQVNTEKQRVLSASGKSQAKQQAQTKSTRYGNLSSSIPSTDSLKKMPPFAPTAAPIQQTFGAPIQQNYGLPASVSPIPQLPNTIGTPPTSKSPQPVVGSRYAPQAPVAPTIGATNAVYPQIAVPQPTNTFQVPANPYSTVKPTQPVFAHLNNSGSSGNLASNPIANGPASLPPPPINMRSGQIPHLTKEANDGWNDLPLKSKDKPSRAKAVAVAPVAPAAASTAQQTTPISLNTIRPPPMISRSSSMMGSNMAQGKSKVPVANQKIPSNPYAPSNNVVSSPAISPPPHPAPAHNPYAPPVALTPNDAKLGYNPYIVPTNAAQTTSTPPLAAKAPIGPPPVNSRKKGPSGNEIVGMNTPTTTNVGVPTSSMTAPAPVPAQSPVPAVKSTTLPPDQQDVIIFFQQELERVTPLIPKEYGKQLKDCTKRLKILFEHLQNQDLLTQPTVDKLKQIIELMKTQSYDEATQISVAIATEHAHEGGNWLTGVKRLINIVKATS</sequence>
<dbReference type="Gene3D" id="2.130.10.10">
    <property type="entry name" value="YVTN repeat-like/Quinoprotein amine dehydrogenase"/>
    <property type="match status" value="1"/>
</dbReference>
<dbReference type="PROSITE" id="PS50294">
    <property type="entry name" value="WD_REPEATS_REGION"/>
    <property type="match status" value="1"/>
</dbReference>
<dbReference type="EMBL" id="HE612856">
    <property type="protein sequence ID" value="CCE61388.1"/>
    <property type="molecule type" value="Genomic_DNA"/>
</dbReference>
<dbReference type="OMA" id="AQWAFGG"/>
<evidence type="ECO:0000259" key="18">
    <source>
        <dbReference type="Pfam" id="PF12931"/>
    </source>
</evidence>
<dbReference type="Proteomes" id="UP000005666">
    <property type="component" value="Chromosome 1"/>
</dbReference>
<feature type="region of interest" description="Disordered" evidence="16">
    <location>
        <begin position="1091"/>
        <end position="1127"/>
    </location>
</feature>
<keyword evidence="10" id="KW-0931">ER-Golgi transport</keyword>
<keyword evidence="6" id="KW-0813">Transport</keyword>
<evidence type="ECO:0000256" key="1">
    <source>
        <dbReference type="ARBA" id="ARBA00004299"/>
    </source>
</evidence>
<dbReference type="STRING" id="1071381.G8BNB0"/>
<evidence type="ECO:0000256" key="12">
    <source>
        <dbReference type="ARBA" id="ARBA00023136"/>
    </source>
</evidence>
<keyword evidence="9" id="KW-0256">Endoplasmic reticulum</keyword>
<dbReference type="Gene3D" id="2.20.25.400">
    <property type="match status" value="1"/>
</dbReference>
<dbReference type="Gene3D" id="1.20.940.10">
    <property type="entry name" value="Functional domain of the splicing factor Prp18"/>
    <property type="match status" value="1"/>
</dbReference>
<feature type="region of interest" description="Disordered" evidence="16">
    <location>
        <begin position="1031"/>
        <end position="1065"/>
    </location>
</feature>
<keyword evidence="13" id="KW-0968">Cytoplasmic vesicle</keyword>
<comment type="subcellular location">
    <subcellularLocation>
        <location evidence="1">Cytoplasmic vesicle</location>
        <location evidence="1">COPII-coated vesicle membrane</location>
        <topology evidence="1">Peripheral membrane protein</topology>
        <orientation evidence="1">Cytoplasmic side</orientation>
    </subcellularLocation>
    <subcellularLocation>
        <location evidence="2">Endoplasmic reticulum membrane</location>
        <topology evidence="2">Peripheral membrane protein</topology>
        <orientation evidence="2">Cytoplasmic side</orientation>
    </subcellularLocation>
</comment>
<dbReference type="Pfam" id="PF12931">
    <property type="entry name" value="TPR_Sec16"/>
    <property type="match status" value="1"/>
</dbReference>
<evidence type="ECO:0000256" key="13">
    <source>
        <dbReference type="ARBA" id="ARBA00023329"/>
    </source>
</evidence>
<dbReference type="PROSITE" id="PS50082">
    <property type="entry name" value="WD_REPEATS_2"/>
    <property type="match status" value="1"/>
</dbReference>
<dbReference type="PANTHER" id="PTHR13923:SF11">
    <property type="entry name" value="SECRETORY 31, ISOFORM D"/>
    <property type="match status" value="1"/>
</dbReference>
<dbReference type="GO" id="GO:0030127">
    <property type="term" value="C:COPII vesicle coat"/>
    <property type="evidence" value="ECO:0007669"/>
    <property type="project" value="TreeGrafter"/>
</dbReference>
<accession>G8BNB0</accession>
<dbReference type="InterPro" id="IPR009917">
    <property type="entry name" value="SRA1/Sec31"/>
</dbReference>
<dbReference type="Pfam" id="PF00400">
    <property type="entry name" value="WD40"/>
    <property type="match status" value="1"/>
</dbReference>
<evidence type="ECO:0000256" key="6">
    <source>
        <dbReference type="ARBA" id="ARBA00022448"/>
    </source>
</evidence>
<dbReference type="InterPro" id="IPR015943">
    <property type="entry name" value="WD40/YVTN_repeat-like_dom_sf"/>
</dbReference>
<evidence type="ECO:0000256" key="11">
    <source>
        <dbReference type="ARBA" id="ARBA00022927"/>
    </source>
</evidence>
<dbReference type="GeneID" id="11532497"/>
<evidence type="ECO:0000256" key="14">
    <source>
        <dbReference type="ARBA" id="ARBA00025471"/>
    </source>
</evidence>
<comment type="function">
    <text evidence="14">Component of the coat protein complex II (COPII) which promotes the formation of transport vesicles from the endoplasmic reticulum (ER). The coat has two main functions, the physical deformation of the endoplasmic reticulum membrane into vesicles and the selection of cargo molecules.</text>
</comment>
<dbReference type="InterPro" id="IPR024298">
    <property type="entry name" value="Sec16_Sec23-bd"/>
</dbReference>
<evidence type="ECO:0000313" key="20">
    <source>
        <dbReference type="Proteomes" id="UP000005666"/>
    </source>
</evidence>
<evidence type="ECO:0000256" key="7">
    <source>
        <dbReference type="ARBA" id="ARBA00022574"/>
    </source>
</evidence>
<dbReference type="Gene3D" id="1.25.40.980">
    <property type="match status" value="1"/>
</dbReference>
<protein>
    <recommendedName>
        <fullName evidence="5">Protein transport protein SEC31</fullName>
    </recommendedName>
    <alternativeName>
        <fullName evidence="4">Protein transport protein sec31</fullName>
    </alternativeName>
</protein>
<dbReference type="InterPro" id="IPR040251">
    <property type="entry name" value="SEC31-like"/>
</dbReference>
<gene>
    <name evidence="19" type="primary">TPHA0A03100</name>
    <name evidence="19" type="ordered locus">TPHA_0A03100</name>
</gene>
<dbReference type="GO" id="GO:0090110">
    <property type="term" value="P:COPII-coated vesicle cargo loading"/>
    <property type="evidence" value="ECO:0007669"/>
    <property type="project" value="TreeGrafter"/>
</dbReference>